<dbReference type="InterPro" id="IPR043128">
    <property type="entry name" value="Rev_trsase/Diguanyl_cyclase"/>
</dbReference>
<evidence type="ECO:0008006" key="3">
    <source>
        <dbReference type="Google" id="ProtNLM"/>
    </source>
</evidence>
<organism evidence="1 2">
    <name type="scientific">Vitis vinifera</name>
    <name type="common">Grape</name>
    <dbReference type="NCBI Taxonomy" id="29760"/>
    <lineage>
        <taxon>Eukaryota</taxon>
        <taxon>Viridiplantae</taxon>
        <taxon>Streptophyta</taxon>
        <taxon>Embryophyta</taxon>
        <taxon>Tracheophyta</taxon>
        <taxon>Spermatophyta</taxon>
        <taxon>Magnoliopsida</taxon>
        <taxon>eudicotyledons</taxon>
        <taxon>Gunneridae</taxon>
        <taxon>Pentapetalae</taxon>
        <taxon>rosids</taxon>
        <taxon>Vitales</taxon>
        <taxon>Vitaceae</taxon>
        <taxon>Viteae</taxon>
        <taxon>Vitis</taxon>
    </lineage>
</organism>
<gene>
    <name evidence="1" type="ORF">CK203_093209</name>
</gene>
<dbReference type="InterPro" id="IPR053134">
    <property type="entry name" value="RNA-dir_DNA_polymerase"/>
</dbReference>
<reference evidence="1 2" key="1">
    <citation type="journal article" date="2018" name="PLoS Genet.">
        <title>Population sequencing reveals clonal diversity and ancestral inbreeding in the grapevine cultivar Chardonnay.</title>
        <authorList>
            <person name="Roach M.J."/>
            <person name="Johnson D.L."/>
            <person name="Bohlmann J."/>
            <person name="van Vuuren H.J."/>
            <person name="Jones S.J."/>
            <person name="Pretorius I.S."/>
            <person name="Schmidt S.A."/>
            <person name="Borneman A.R."/>
        </authorList>
    </citation>
    <scope>NUCLEOTIDE SEQUENCE [LARGE SCALE GENOMIC DNA]</scope>
    <source>
        <strain evidence="2">cv. Chardonnay</strain>
        <tissue evidence="1">Leaf</tissue>
    </source>
</reference>
<dbReference type="Gene3D" id="3.30.70.270">
    <property type="match status" value="1"/>
</dbReference>
<dbReference type="Proteomes" id="UP000288805">
    <property type="component" value="Unassembled WGS sequence"/>
</dbReference>
<protein>
    <recommendedName>
        <fullName evidence="3">Reverse transcriptase domain-containing protein</fullName>
    </recommendedName>
</protein>
<dbReference type="PANTHER" id="PTHR24559:SF436">
    <property type="entry name" value="RNA-DIRECTED DNA POLYMERASE HOMOLOG"/>
    <property type="match status" value="1"/>
</dbReference>
<accession>A0A438CMH4</accession>
<evidence type="ECO:0000313" key="2">
    <source>
        <dbReference type="Proteomes" id="UP000288805"/>
    </source>
</evidence>
<dbReference type="EMBL" id="QGNW01002173">
    <property type="protein sequence ID" value="RVW24412.1"/>
    <property type="molecule type" value="Genomic_DNA"/>
</dbReference>
<name>A0A438CMH4_VITVI</name>
<sequence>MNKLGALDANTDIYALLSLKSTASDLHAALLVWNLNSSPILGTVSLAPIKELKNGTSIHLTVLSWLGSLNLVQILGISGIISPQTLQLQLILWPILLDGQPSFVQHINLAQNSINGTILVVVYLDDIVVYSNTLEEHMQHLRKVYEILRQNELYVKAIQEWDLPTKGRATTTKMHVGAITFHGASIGECHHGHHHWVTKVRRTWLNHCGGGQDSRKFLELLGAIYTWLLVEGCERFRRSLETPTHLYTRDGYHEKRWSHLVKAPSQLRVSSPTKHSLCNTKLHFLSVLFGSHPSFQVVCIA</sequence>
<evidence type="ECO:0000313" key="1">
    <source>
        <dbReference type="EMBL" id="RVW24412.1"/>
    </source>
</evidence>
<dbReference type="InterPro" id="IPR043502">
    <property type="entry name" value="DNA/RNA_pol_sf"/>
</dbReference>
<dbReference type="SUPFAM" id="SSF56672">
    <property type="entry name" value="DNA/RNA polymerases"/>
    <property type="match status" value="1"/>
</dbReference>
<dbReference type="AlphaFoldDB" id="A0A438CMH4"/>
<dbReference type="PANTHER" id="PTHR24559">
    <property type="entry name" value="TRANSPOSON TY3-I GAG-POL POLYPROTEIN"/>
    <property type="match status" value="1"/>
</dbReference>
<proteinExistence type="predicted"/>
<comment type="caution">
    <text evidence="1">The sequence shown here is derived from an EMBL/GenBank/DDBJ whole genome shotgun (WGS) entry which is preliminary data.</text>
</comment>